<gene>
    <name evidence="2" type="ORF">MTR67_001379</name>
</gene>
<feature type="domain" description="Integrase zinc-binding" evidence="1">
    <location>
        <begin position="29"/>
        <end position="83"/>
    </location>
</feature>
<evidence type="ECO:0000313" key="3">
    <source>
        <dbReference type="Proteomes" id="UP001234989"/>
    </source>
</evidence>
<reference evidence="2" key="1">
    <citation type="submission" date="2023-08" db="EMBL/GenBank/DDBJ databases">
        <title>A de novo genome assembly of Solanum verrucosum Schlechtendal, a Mexican diploid species geographically isolated from the other diploid A-genome species in potato relatives.</title>
        <authorList>
            <person name="Hosaka K."/>
        </authorList>
    </citation>
    <scope>NUCLEOTIDE SEQUENCE</scope>
    <source>
        <tissue evidence="2">Young leaves</tissue>
    </source>
</reference>
<dbReference type="Proteomes" id="UP001234989">
    <property type="component" value="Chromosome 1"/>
</dbReference>
<dbReference type="Pfam" id="PF17921">
    <property type="entry name" value="Integrase_H2C2"/>
    <property type="match status" value="1"/>
</dbReference>
<proteinExistence type="predicted"/>
<dbReference type="PANTHER" id="PTHR45835">
    <property type="entry name" value="YALI0A06105P"/>
    <property type="match status" value="1"/>
</dbReference>
<dbReference type="Gene3D" id="1.10.340.70">
    <property type="match status" value="1"/>
</dbReference>
<accession>A0AAF0PN37</accession>
<organism evidence="2 3">
    <name type="scientific">Solanum verrucosum</name>
    <dbReference type="NCBI Taxonomy" id="315347"/>
    <lineage>
        <taxon>Eukaryota</taxon>
        <taxon>Viridiplantae</taxon>
        <taxon>Streptophyta</taxon>
        <taxon>Embryophyta</taxon>
        <taxon>Tracheophyta</taxon>
        <taxon>Spermatophyta</taxon>
        <taxon>Magnoliopsida</taxon>
        <taxon>eudicotyledons</taxon>
        <taxon>Gunneridae</taxon>
        <taxon>Pentapetalae</taxon>
        <taxon>asterids</taxon>
        <taxon>lamiids</taxon>
        <taxon>Solanales</taxon>
        <taxon>Solanaceae</taxon>
        <taxon>Solanoideae</taxon>
        <taxon>Solaneae</taxon>
        <taxon>Solanum</taxon>
    </lineage>
</organism>
<dbReference type="InterPro" id="IPR041588">
    <property type="entry name" value="Integrase_H2C2"/>
</dbReference>
<evidence type="ECO:0000259" key="1">
    <source>
        <dbReference type="Pfam" id="PF17921"/>
    </source>
</evidence>
<dbReference type="PANTHER" id="PTHR45835:SF91">
    <property type="entry name" value="RETROTRANSPOSON, TY3-GYPSY SUBCLASS-LIKE PROTEIN"/>
    <property type="match status" value="1"/>
</dbReference>
<dbReference type="EMBL" id="CP133612">
    <property type="protein sequence ID" value="WMV07994.1"/>
    <property type="molecule type" value="Genomic_DNA"/>
</dbReference>
<dbReference type="AlphaFoldDB" id="A0AAF0PN37"/>
<keyword evidence="3" id="KW-1185">Reference proteome</keyword>
<name>A0AAF0PN37_SOLVR</name>
<evidence type="ECO:0000313" key="2">
    <source>
        <dbReference type="EMBL" id="WMV07994.1"/>
    </source>
</evidence>
<protein>
    <recommendedName>
        <fullName evidence="1">Integrase zinc-binding domain-containing protein</fullName>
    </recommendedName>
</protein>
<sequence>MTKRETLISQRGDGVLRYEVRLCVPTIDELQERIMEETVTSRYSIHSGSKKMYKDLRDVYWWNSMKRYIADFVAKCPNIQQVKVEHQKPCGLVQNIAILEWKLEMINMNFINGLPRSRRQHDSIWMILDQMTKSAHFLPIKTINSA</sequence>